<dbReference type="SUPFAM" id="SSF52172">
    <property type="entry name" value="CheY-like"/>
    <property type="match status" value="1"/>
</dbReference>
<dbReference type="OrthoDB" id="60033at2759"/>
<comment type="catalytic activity">
    <reaction evidence="3">
        <text>[(1-&gt;4)-beta-D-glucosyl]n+m + reduced acceptor + O2 = 4-dehydro-beta-D-glucosyl-[(1-&gt;4)-beta-D-glucosyl]n-1 + [(1-&gt;4)-beta-D-glucosyl]m + acceptor + H2O.</text>
        <dbReference type="EC" id="1.14.99.56"/>
    </reaction>
</comment>
<dbReference type="InterPro" id="IPR005103">
    <property type="entry name" value="AA9_LPMO"/>
</dbReference>
<dbReference type="PROSITE" id="PS50109">
    <property type="entry name" value="HIS_KIN"/>
    <property type="match status" value="1"/>
</dbReference>
<feature type="transmembrane region" description="Helical" evidence="5">
    <location>
        <begin position="1093"/>
        <end position="1110"/>
    </location>
</feature>
<dbReference type="GO" id="GO:0030248">
    <property type="term" value="F:cellulose binding"/>
    <property type="evidence" value="ECO:0007669"/>
    <property type="project" value="UniProtKB-UniRule"/>
</dbReference>
<evidence type="ECO:0000256" key="5">
    <source>
        <dbReference type="SAM" id="Phobius"/>
    </source>
</evidence>
<dbReference type="PRINTS" id="PR00344">
    <property type="entry name" value="BCTRLSENSOR"/>
</dbReference>
<dbReference type="Gene3D" id="3.40.50.2300">
    <property type="match status" value="1"/>
</dbReference>
<dbReference type="EMBL" id="JAHFYH010000057">
    <property type="protein sequence ID" value="KAH0217269.1"/>
    <property type="molecule type" value="Genomic_DNA"/>
</dbReference>
<sequence>MKQKQPGNATEKKDAAKALDKLLLMDEVWDDSDLGSAKQWPETLQSLAPFIFTLDHPAAILWGDDLAMIYNEAWEATSHSALKQGRPPNDAFSKHTIDTLRDYFHGRISRPIAASELSRKHATSTEKSPVVCSPIHDNAKVAGVMVQIFSKTHTDTKAPKDETSEKDQGQKGSPDQDMNHYVNHEETALDRQPFFQKFAEMLPTGLAILNHKADPLFVNHQFHNLTAHRGPDQSFRMWPETIHPDDYERVMSEYHKAFDSQTDLETEFRAFGENQWRLFLMRPLGKNNLQQFDLRQFGGYICALIDVSDMKNAELAQTRVAKEARERKQQQERFIDMISHEIRNPLSAVLHCAENILDAVQDGEVESDNIAVDEIVDAVHTIQLCVDHQKTLVDDVLSFSKLDASMLSLAPRATKPKVQMADTLKIFQPELRKRKVDFSYTIKPEYDSCNVDWVMADLVRISQVIVNLMTNAIKFTTKSERQKKIGIEVAASLERPTSYPPNVVFFKTDELGLKTDATGNPEWGDGEPLYIMVAVKDTGIGISEENQKKLFERFQQATPKTGQMYGGSGLGLNIARKMCQLHGGEIGVSSVDGEGSTFGFFFRVRRGGEPEDADKLEPGELSDKLKQSGHVKTTEYDEDKVSNDLKNISKENTGTNSENPPKDRWQHTADMADQTSEKHKDCESACDQVETSHSRAQDDESQRQKKRPANAGRSSQRPDPSFEQVKFAQPGSNDKQDNQGESDPAKSAAEKAENDSGQSVQQISNQHSDSRPTILFVEDNLINQKLLKKKIESKGFNVTTADNGKEALDMITSRSSEHKPPFDCILMDQEMPVMDGKTASREIRKFEGDNNLPAVNIIGVTANVREEQQSEMTDAGMNDVIAKPFKMEELLEKVRRNKADSEISGIGAILAFLLSAYITFAIVLVSYLLGSIDASLLRPVDYYVHRLPSQRRTSPSWHKALQQCVLLFGDQQIVTGVAICIAGFIGLHGRISVYHFQTVIMLAWMSSSVHLSALTMLGDYFRKRPAVLGWRIVGMLVLLVLLLVALVPTASNLWALWWGPDQETHDVRTSWAIPARCFFFKTWGQGVNPDAPLAYLILITSYIWKIGALFKSSRNIFHRRVRGPTEYLLELVLHNEALKASRRRAKRYSLSWKYYAAMTVYIISLAIFEFAASFAASLWLSYVGLVYGTIQIVIPRQQNAWWNNKENEWTFGQIVPLVLLIQPLGAILENYKGHKHKKNADRASLDSEDEEESYELGSTSHSAMLPHRNTLDEPQPTFSAMFAALQVLRPSQRSVETLEHQIPFYTSTLFATIIVWIQIGVAIISSVVFWIDAESIGYITSHNYYFVLIGVGSCLERSGTTNQKFLRKPGWLLLALLAPEIVAWNAWEQRQIARELKNDFIKAFDPELPIRLGWIQRLRNAIKSEGPFANPEQESMGGYVIRTHLMDGQYPITGQGRLTLTKNGIQWLLKYYPGVFPDLTEAEILDKSKASTLIKTLTCLQALWFCLQCIVRLTMNTSISLLELNVFGHCICTFIIYAIWWNKPMDIAEPTVMGFKDEPEHQGLVALLCSLTSWTVPRLPHPLAECAELGKVSMYEDVTKSTVRLTVGTEQAGLSYYLSCAKLKQLSLEKEEFKQQDNTTELLDKVKSNMHSTLAILSGLLTFITFTTTVTAHGFVQGIVTSNKWYPGAQPWWRVNPSVPHAKTAGWSSLNQDLGFISPSEYNTADIACHKSAKSTNTRIPVKAGDKVKLLWSDWPSSHKGPVITYLAKCPGDCSIVNPTTLDWFKIDQAGLINGNPAPGTWATDTLIANNNSWTVTIPPTLSQGSYVLRHEIIALHSADKANGAQNYPNCINFQISGTGTAKPAGVKATKLYTATDKSIAISIYWPVLKSYSIPGPALWKGAVKRWIERIWEA</sequence>
<keyword evidence="3" id="KW-0964">Secreted</keyword>
<feature type="transmembrane region" description="Helical" evidence="5">
    <location>
        <begin position="1519"/>
        <end position="1540"/>
    </location>
</feature>
<feature type="non-terminal residue" evidence="8">
    <location>
        <position position="1"/>
    </location>
</feature>
<feature type="transmembrane region" description="Helical" evidence="5">
    <location>
        <begin position="1309"/>
        <end position="1331"/>
    </location>
</feature>
<dbReference type="InterPro" id="IPR005467">
    <property type="entry name" value="His_kinase_dom"/>
</dbReference>
<feature type="compositionally biased region" description="Basic and acidic residues" evidence="4">
    <location>
        <begin position="690"/>
        <end position="703"/>
    </location>
</feature>
<feature type="transmembrane region" description="Helical" evidence="5">
    <location>
        <begin position="1654"/>
        <end position="1676"/>
    </location>
</feature>
<dbReference type="GO" id="GO:0008810">
    <property type="term" value="F:cellulase activity"/>
    <property type="evidence" value="ECO:0007669"/>
    <property type="project" value="UniProtKB-UniRule"/>
</dbReference>
<protein>
    <recommendedName>
        <fullName evidence="3">AA9 family lytic polysaccharide monooxygenase</fullName>
        <ecNumber evidence="3">1.14.99.56</ecNumber>
    </recommendedName>
    <alternativeName>
        <fullName evidence="3">Endo-beta-1,4-glucanase</fullName>
    </alternativeName>
    <alternativeName>
        <fullName evidence="3">Glycosyl hydrolase 61 family protein</fullName>
    </alternativeName>
</protein>
<dbReference type="InterPro" id="IPR011006">
    <property type="entry name" value="CheY-like_superfamily"/>
</dbReference>
<dbReference type="InterPro" id="IPR004358">
    <property type="entry name" value="Sig_transdc_His_kin-like_C"/>
</dbReference>
<dbReference type="InterPro" id="IPR003594">
    <property type="entry name" value="HATPase_dom"/>
</dbReference>
<feature type="compositionally biased region" description="Basic and acidic residues" evidence="4">
    <location>
        <begin position="152"/>
        <end position="169"/>
    </location>
</feature>
<proteinExistence type="predicted"/>
<evidence type="ECO:0000256" key="2">
    <source>
        <dbReference type="PROSITE-ProRule" id="PRU00169"/>
    </source>
</evidence>
<gene>
    <name evidence="8" type="ORF">KCV03_g7146</name>
</gene>
<dbReference type="Gene3D" id="3.30.565.10">
    <property type="entry name" value="Histidine kinase-like ATPase, C-terminal domain"/>
    <property type="match status" value="1"/>
</dbReference>
<keyword evidence="3" id="KW-1015">Disulfide bond</keyword>
<name>A0A9P8K679_AURME</name>
<feature type="compositionally biased region" description="Basic and acidic residues" evidence="4">
    <location>
        <begin position="609"/>
        <end position="649"/>
    </location>
</feature>
<evidence type="ECO:0000256" key="3">
    <source>
        <dbReference type="RuleBase" id="RU368122"/>
    </source>
</evidence>
<dbReference type="Pfam" id="PF02518">
    <property type="entry name" value="HATPase_c"/>
    <property type="match status" value="1"/>
</dbReference>
<keyword evidence="5" id="KW-1133">Transmembrane helix</keyword>
<keyword evidence="5" id="KW-0812">Transmembrane</keyword>
<reference evidence="8" key="1">
    <citation type="journal article" date="2021" name="J Fungi (Basel)">
        <title>Virulence traits and population genomics of the black yeast Aureobasidium melanogenum.</title>
        <authorList>
            <person name="Cernosa A."/>
            <person name="Sun X."/>
            <person name="Gostincar C."/>
            <person name="Fang C."/>
            <person name="Gunde-Cimerman N."/>
            <person name="Song Z."/>
        </authorList>
    </citation>
    <scope>NUCLEOTIDE SEQUENCE</scope>
    <source>
        <strain evidence="8">EXF-8016</strain>
    </source>
</reference>
<feature type="compositionally biased region" description="Polar residues" evidence="4">
    <location>
        <begin position="755"/>
        <end position="767"/>
    </location>
</feature>
<dbReference type="Gene3D" id="1.10.287.130">
    <property type="match status" value="1"/>
</dbReference>
<dbReference type="SUPFAM" id="SSF55874">
    <property type="entry name" value="ATPase domain of HSP90 chaperone/DNA topoisomerase II/histidine kinase"/>
    <property type="match status" value="1"/>
</dbReference>
<dbReference type="Gene3D" id="2.70.50.70">
    <property type="match status" value="1"/>
</dbReference>
<dbReference type="Pfam" id="PF00072">
    <property type="entry name" value="Response_reg"/>
    <property type="match status" value="1"/>
</dbReference>
<dbReference type="GO" id="GO:0005576">
    <property type="term" value="C:extracellular region"/>
    <property type="evidence" value="ECO:0007669"/>
    <property type="project" value="UniProtKB-SubCell"/>
</dbReference>
<dbReference type="Proteomes" id="UP000767238">
    <property type="component" value="Unassembled WGS sequence"/>
</dbReference>
<keyword evidence="8" id="KW-0378">Hydrolase</keyword>
<comment type="caution">
    <text evidence="8">The sequence shown here is derived from an EMBL/GenBank/DDBJ whole genome shotgun (WGS) entry which is preliminary data.</text>
</comment>
<dbReference type="InterPro" id="IPR001789">
    <property type="entry name" value="Sig_transdc_resp-reg_receiver"/>
</dbReference>
<reference evidence="8" key="2">
    <citation type="submission" date="2021-08" db="EMBL/GenBank/DDBJ databases">
        <authorList>
            <person name="Gostincar C."/>
            <person name="Sun X."/>
            <person name="Song Z."/>
            <person name="Gunde-Cimerman N."/>
        </authorList>
    </citation>
    <scope>NUCLEOTIDE SEQUENCE</scope>
    <source>
        <strain evidence="8">EXF-8016</strain>
    </source>
</reference>
<feature type="domain" description="Response regulatory" evidence="7">
    <location>
        <begin position="773"/>
        <end position="898"/>
    </location>
</feature>
<keyword evidence="5" id="KW-0472">Membrane</keyword>
<evidence type="ECO:0000256" key="1">
    <source>
        <dbReference type="ARBA" id="ARBA00022553"/>
    </source>
</evidence>
<dbReference type="Gene3D" id="3.30.450.20">
    <property type="entry name" value="PAS domain"/>
    <property type="match status" value="1"/>
</dbReference>
<dbReference type="InterPro" id="IPR035965">
    <property type="entry name" value="PAS-like_dom_sf"/>
</dbReference>
<feature type="transmembrane region" description="Helical" evidence="5">
    <location>
        <begin position="1033"/>
        <end position="1057"/>
    </location>
</feature>
<accession>A0A9P8K679</accession>
<dbReference type="SMART" id="SM00388">
    <property type="entry name" value="HisKA"/>
    <property type="match status" value="1"/>
</dbReference>
<keyword evidence="3" id="KW-0119">Carbohydrate metabolism</keyword>
<dbReference type="PROSITE" id="PS50110">
    <property type="entry name" value="RESPONSE_REGULATORY"/>
    <property type="match status" value="1"/>
</dbReference>
<feature type="region of interest" description="Disordered" evidence="4">
    <location>
        <begin position="609"/>
        <end position="771"/>
    </location>
</feature>
<dbReference type="PANTHER" id="PTHR43719:SF60">
    <property type="entry name" value="HISTIDINE KINASE G2"/>
    <property type="match status" value="1"/>
</dbReference>
<feature type="compositionally biased region" description="Polar residues" evidence="4">
    <location>
        <begin position="650"/>
        <end position="659"/>
    </location>
</feature>
<dbReference type="SMART" id="SM00387">
    <property type="entry name" value="HATPase_c"/>
    <property type="match status" value="1"/>
</dbReference>
<feature type="modified residue" description="4-aspartylphosphate" evidence="2">
    <location>
        <position position="828"/>
    </location>
</feature>
<dbReference type="InterPro" id="IPR050956">
    <property type="entry name" value="2C_system_His_kinase"/>
</dbReference>
<keyword evidence="3" id="KW-0624">Polysaccharide degradation</keyword>
<dbReference type="CDD" id="cd21175">
    <property type="entry name" value="LPMO_AA9"/>
    <property type="match status" value="1"/>
</dbReference>
<feature type="domain" description="Histidine kinase" evidence="6">
    <location>
        <begin position="337"/>
        <end position="606"/>
    </location>
</feature>
<comment type="subcellular location">
    <subcellularLocation>
        <location evidence="3">Secreted</location>
    </subcellularLocation>
</comment>
<evidence type="ECO:0000259" key="6">
    <source>
        <dbReference type="PROSITE" id="PS50109"/>
    </source>
</evidence>
<feature type="transmembrane region" description="Helical" evidence="5">
    <location>
        <begin position="1152"/>
        <end position="1180"/>
    </location>
</feature>
<evidence type="ECO:0000313" key="8">
    <source>
        <dbReference type="EMBL" id="KAH0217269.1"/>
    </source>
</evidence>
<dbReference type="Pfam" id="PF03443">
    <property type="entry name" value="AA9"/>
    <property type="match status" value="1"/>
</dbReference>
<feature type="transmembrane region" description="Helical" evidence="5">
    <location>
        <begin position="1209"/>
        <end position="1228"/>
    </location>
</feature>
<keyword evidence="1 2" id="KW-0597">Phosphoprotein</keyword>
<dbReference type="SUPFAM" id="SSF47384">
    <property type="entry name" value="Homodimeric domain of signal transducing histidine kinase"/>
    <property type="match status" value="1"/>
</dbReference>
<feature type="transmembrane region" description="Helical" evidence="5">
    <location>
        <begin position="905"/>
        <end position="929"/>
    </location>
</feature>
<feature type="transmembrane region" description="Helical" evidence="5">
    <location>
        <begin position="999"/>
        <end position="1021"/>
    </location>
</feature>
<dbReference type="CDD" id="cd17546">
    <property type="entry name" value="REC_hyHK_CKI1_RcsC-like"/>
    <property type="match status" value="1"/>
</dbReference>
<evidence type="ECO:0000313" key="9">
    <source>
        <dbReference type="Proteomes" id="UP000767238"/>
    </source>
</evidence>
<dbReference type="EC" id="1.14.99.56" evidence="3"/>
<dbReference type="SMART" id="SM00448">
    <property type="entry name" value="REC"/>
    <property type="match status" value="1"/>
</dbReference>
<dbReference type="InterPro" id="IPR036097">
    <property type="entry name" value="HisK_dim/P_sf"/>
</dbReference>
<evidence type="ECO:0000256" key="4">
    <source>
        <dbReference type="SAM" id="MobiDB-lite"/>
    </source>
</evidence>
<dbReference type="GO" id="GO:0000155">
    <property type="term" value="F:phosphorelay sensor kinase activity"/>
    <property type="evidence" value="ECO:0007669"/>
    <property type="project" value="InterPro"/>
</dbReference>
<feature type="region of interest" description="Disordered" evidence="4">
    <location>
        <begin position="152"/>
        <end position="179"/>
    </location>
</feature>
<dbReference type="SUPFAM" id="SSF55785">
    <property type="entry name" value="PYP-like sensor domain (PAS domain)"/>
    <property type="match status" value="1"/>
</dbReference>
<comment type="function">
    <text evidence="3">Lytic polysaccharide monooxygenase (LMPO) that depolymerizes crystalline and amorphous polysaccharides via the oxidation of scissile alpha- or beta-(1-4)-glycosidic bonds, yielding C1 and/or C4 oxidation products. Catalysis by LPMOs requires the reduction of the active-site copper from Cu(II) to Cu(I) by a reducing agent and H(2)O(2) or O(2) as a cosubstrate.</text>
</comment>
<dbReference type="GO" id="GO:0030245">
    <property type="term" value="P:cellulose catabolic process"/>
    <property type="evidence" value="ECO:0007669"/>
    <property type="project" value="UniProtKB-UniRule"/>
</dbReference>
<evidence type="ECO:0000259" key="7">
    <source>
        <dbReference type="PROSITE" id="PS50110"/>
    </source>
</evidence>
<keyword evidence="3" id="KW-0136">Cellulose degradation</keyword>
<feature type="transmembrane region" description="Helical" evidence="5">
    <location>
        <begin position="964"/>
        <end position="987"/>
    </location>
</feature>
<comment type="domain">
    <text evidence="3">Has a modular structure: an endo-beta-1,4-glucanase catalytic module at the N-terminus, a linker rich in serines and threonines, and a C-terminal carbohydrate-binding module (CBM).</text>
</comment>
<dbReference type="InterPro" id="IPR003661">
    <property type="entry name" value="HisK_dim/P_dom"/>
</dbReference>
<dbReference type="PANTHER" id="PTHR43719">
    <property type="entry name" value="TWO-COMPONENT HISTIDINE KINASE"/>
    <property type="match status" value="1"/>
</dbReference>
<dbReference type="CDD" id="cd00082">
    <property type="entry name" value="HisKA"/>
    <property type="match status" value="1"/>
</dbReference>
<organism evidence="8 9">
    <name type="scientific">Aureobasidium melanogenum</name>
    <name type="common">Aureobasidium pullulans var. melanogenum</name>
    <dbReference type="NCBI Taxonomy" id="46634"/>
    <lineage>
        <taxon>Eukaryota</taxon>
        <taxon>Fungi</taxon>
        <taxon>Dikarya</taxon>
        <taxon>Ascomycota</taxon>
        <taxon>Pezizomycotina</taxon>
        <taxon>Dothideomycetes</taxon>
        <taxon>Dothideomycetidae</taxon>
        <taxon>Dothideales</taxon>
        <taxon>Saccotheciaceae</taxon>
        <taxon>Aureobasidium</taxon>
    </lineage>
</organism>
<dbReference type="Pfam" id="PF00512">
    <property type="entry name" value="HisKA"/>
    <property type="match status" value="1"/>
</dbReference>
<dbReference type="InterPro" id="IPR036890">
    <property type="entry name" value="HATPase_C_sf"/>
</dbReference>